<dbReference type="InterPro" id="IPR006517">
    <property type="entry name" value="Phage_terminase_lsu-like_C"/>
</dbReference>
<protein>
    <submittedName>
        <fullName evidence="5">Phage terminase large subunit</fullName>
    </submittedName>
</protein>
<dbReference type="Proteomes" id="UP001597216">
    <property type="component" value="Unassembled WGS sequence"/>
</dbReference>
<dbReference type="EMBL" id="JBHTLQ010000006">
    <property type="protein sequence ID" value="MFD1189740.1"/>
    <property type="molecule type" value="Genomic_DNA"/>
</dbReference>
<feature type="region of interest" description="Disordered" evidence="3">
    <location>
        <begin position="188"/>
        <end position="214"/>
    </location>
</feature>
<sequence>MAAPAVQGATSWVELPGGRRLPRAQAETYLALLQEQRRRHEARRTQTERDQILANCRTLHGFIREFWHVLEPVAPFRTGWALRAMCDHLEAVTAGHIRRLLITVPPGMMKSLLLVFWTAWEWGPKGMPHVQVLATSYSQVNCFRDNQKLRDLVTSEKFQALWPLTLRDDQNAKGKFVNTASGFSEARPFSKMTGGRANRVKIDDPHDTESAESDVQRAAAVRIMREAISDRMNDPTRDAIILIMQRLHAKDCAAVAKELGYVHLELPMEFEPARRCVTVLRPANDGNPAVLFEDPREKDGELLFPERFPRETVEELKRAKGSYAWAGQYQQRPAPREGGLFKRHWFEVVFALPVTATRKTRAWDIGATEGGGDPTAGVLMSRDGRDGLFYVENSIREQLGPAGVERLILNTASQDGRRCRVRLPQDPGAAGKAYAQSLALKLAGYELSIVAPTGDKETRATPAAAQAEAGNIKILATGDPAKDAWIEPFLDEVCTFPAGANDDQVDAFADAFNELALGPVHTTSITALAI</sequence>
<feature type="coiled-coil region" evidence="2">
    <location>
        <begin position="23"/>
        <end position="50"/>
    </location>
</feature>
<dbReference type="Pfam" id="PF17289">
    <property type="entry name" value="Terminase_6C"/>
    <property type="match status" value="1"/>
</dbReference>
<dbReference type="RefSeq" id="WP_377352670.1">
    <property type="nucleotide sequence ID" value="NZ_JBHTLQ010000006.1"/>
</dbReference>
<reference evidence="6" key="1">
    <citation type="journal article" date="2019" name="Int. J. Syst. Evol. Microbiol.">
        <title>The Global Catalogue of Microorganisms (GCM) 10K type strain sequencing project: providing services to taxonomists for standard genome sequencing and annotation.</title>
        <authorList>
            <consortium name="The Broad Institute Genomics Platform"/>
            <consortium name="The Broad Institute Genome Sequencing Center for Infectious Disease"/>
            <person name="Wu L."/>
            <person name="Ma J."/>
        </authorList>
    </citation>
    <scope>NUCLEOTIDE SEQUENCE [LARGE SCALE GENOMIC DNA]</scope>
    <source>
        <strain evidence="6">CCUG 55074</strain>
    </source>
</reference>
<evidence type="ECO:0000256" key="3">
    <source>
        <dbReference type="SAM" id="MobiDB-lite"/>
    </source>
</evidence>
<proteinExistence type="predicted"/>
<keyword evidence="6" id="KW-1185">Reference proteome</keyword>
<name>A0ABW3T260_9CAUL</name>
<comment type="caution">
    <text evidence="5">The sequence shown here is derived from an EMBL/GenBank/DDBJ whole genome shotgun (WGS) entry which is preliminary data.</text>
</comment>
<gene>
    <name evidence="5" type="primary">terL</name>
    <name evidence="5" type="ORF">ACFQ27_04040</name>
</gene>
<evidence type="ECO:0000256" key="2">
    <source>
        <dbReference type="SAM" id="Coils"/>
    </source>
</evidence>
<evidence type="ECO:0000259" key="4">
    <source>
        <dbReference type="Pfam" id="PF17289"/>
    </source>
</evidence>
<dbReference type="NCBIfam" id="TIGR01630">
    <property type="entry name" value="psiM2_ORF9"/>
    <property type="match status" value="1"/>
</dbReference>
<accession>A0ABW3T260</accession>
<keyword evidence="2" id="KW-0175">Coiled coil</keyword>
<evidence type="ECO:0000313" key="6">
    <source>
        <dbReference type="Proteomes" id="UP001597216"/>
    </source>
</evidence>
<organism evidence="5 6">
    <name type="scientific">Phenylobacterium conjunctum</name>
    <dbReference type="NCBI Taxonomy" id="1298959"/>
    <lineage>
        <taxon>Bacteria</taxon>
        <taxon>Pseudomonadati</taxon>
        <taxon>Pseudomonadota</taxon>
        <taxon>Alphaproteobacteria</taxon>
        <taxon>Caulobacterales</taxon>
        <taxon>Caulobacteraceae</taxon>
        <taxon>Phenylobacterium</taxon>
    </lineage>
</organism>
<evidence type="ECO:0000313" key="5">
    <source>
        <dbReference type="EMBL" id="MFD1189740.1"/>
    </source>
</evidence>
<feature type="compositionally biased region" description="Basic and acidic residues" evidence="3">
    <location>
        <begin position="200"/>
        <end position="209"/>
    </location>
</feature>
<dbReference type="InterPro" id="IPR035421">
    <property type="entry name" value="Terminase_6C"/>
</dbReference>
<feature type="domain" description="Terminase large subunit gp17-like C-terminal" evidence="4">
    <location>
        <begin position="362"/>
        <end position="514"/>
    </location>
</feature>
<evidence type="ECO:0000256" key="1">
    <source>
        <dbReference type="ARBA" id="ARBA00022612"/>
    </source>
</evidence>
<keyword evidence="1" id="KW-1188">Viral release from host cell</keyword>